<dbReference type="EMBL" id="VSSQ01025395">
    <property type="protein sequence ID" value="MPM73490.1"/>
    <property type="molecule type" value="Genomic_DNA"/>
</dbReference>
<protein>
    <submittedName>
        <fullName evidence="2">Uncharacterized protein</fullName>
    </submittedName>
</protein>
<proteinExistence type="predicted"/>
<reference evidence="2" key="1">
    <citation type="submission" date="2019-08" db="EMBL/GenBank/DDBJ databases">
        <authorList>
            <person name="Kucharzyk K."/>
            <person name="Murdoch R.W."/>
            <person name="Higgins S."/>
            <person name="Loffler F."/>
        </authorList>
    </citation>
    <scope>NUCLEOTIDE SEQUENCE</scope>
</reference>
<evidence type="ECO:0000313" key="2">
    <source>
        <dbReference type="EMBL" id="MPM73490.1"/>
    </source>
</evidence>
<evidence type="ECO:0000256" key="1">
    <source>
        <dbReference type="SAM" id="Phobius"/>
    </source>
</evidence>
<keyword evidence="1" id="KW-1133">Transmembrane helix</keyword>
<accession>A0A645C6X0</accession>
<organism evidence="2">
    <name type="scientific">bioreactor metagenome</name>
    <dbReference type="NCBI Taxonomy" id="1076179"/>
    <lineage>
        <taxon>unclassified sequences</taxon>
        <taxon>metagenomes</taxon>
        <taxon>ecological metagenomes</taxon>
    </lineage>
</organism>
<keyword evidence="1" id="KW-0472">Membrane</keyword>
<comment type="caution">
    <text evidence="2">The sequence shown here is derived from an EMBL/GenBank/DDBJ whole genome shotgun (WGS) entry which is preliminary data.</text>
</comment>
<feature type="transmembrane region" description="Helical" evidence="1">
    <location>
        <begin position="70"/>
        <end position="91"/>
    </location>
</feature>
<name>A0A645C6X0_9ZZZZ</name>
<feature type="transmembrane region" description="Helical" evidence="1">
    <location>
        <begin position="37"/>
        <end position="58"/>
    </location>
</feature>
<sequence length="184" mass="21485">MLLTCTVEYITAVLLEKLFHAKWWDYSHHRVNFQGRVCLLGAVVFGFLSVLLIKYIHPFVGALTNQLPDWALVSAAVIIFLVVMLDLYITVRHLIHLNGRLSEIQFALDRFIDQYAKRAGEFKNALFDKFEESEFYNEQIKKLINVGRFQDTRLARAFPKLKFLRYNDAWQKLKSIVLTTDKNG</sequence>
<dbReference type="Pfam" id="PF06541">
    <property type="entry name" value="ABC_trans_CmpB"/>
    <property type="match status" value="1"/>
</dbReference>
<dbReference type="AlphaFoldDB" id="A0A645C6X0"/>
<dbReference type="InterPro" id="IPR010540">
    <property type="entry name" value="CmpB_TMEM229"/>
</dbReference>
<gene>
    <name evidence="2" type="ORF">SDC9_120470</name>
</gene>
<keyword evidence="1" id="KW-0812">Transmembrane</keyword>